<protein>
    <recommendedName>
        <fullName evidence="3">DUF2147 domain-containing protein</fullName>
    </recommendedName>
</protein>
<keyword evidence="2" id="KW-0732">Signal</keyword>
<dbReference type="Proteomes" id="UP000051660">
    <property type="component" value="Unassembled WGS sequence"/>
</dbReference>
<evidence type="ECO:0000256" key="2">
    <source>
        <dbReference type="SAM" id="SignalP"/>
    </source>
</evidence>
<dbReference type="PANTHER" id="PTHR36919:SF2">
    <property type="entry name" value="BLL6627 PROTEIN"/>
    <property type="match status" value="1"/>
</dbReference>
<dbReference type="Gene3D" id="2.40.128.520">
    <property type="match status" value="1"/>
</dbReference>
<feature type="domain" description="DUF2147" evidence="3">
    <location>
        <begin position="33"/>
        <end position="141"/>
    </location>
</feature>
<dbReference type="OrthoDB" id="9811671at2"/>
<sequence length="231" mass="23510">MLHCPRSVARTIVYSGIFLATGLNAALAADPTGDWKVADGVANIRVAQCSGNMWGVVAWEKQPGGKDKNNPDTAKQSRPTLGMPILIEMKKKPGVDAWEGQVYNAKDGQLYSSTIKPVGTDQLEIQGCVLGFLCGGETWTRVGPPIPSSPANSMAKGAPKGAPGTAPKSAASGAAPSTAAPAPTAPKTTGAANPAPANPAPKAAPGQKQAAAQPADIGDICLLPDIARFAH</sequence>
<feature type="compositionally biased region" description="Low complexity" evidence="1">
    <location>
        <begin position="155"/>
        <end position="211"/>
    </location>
</feature>
<comment type="caution">
    <text evidence="4">The sequence shown here is derived from an EMBL/GenBank/DDBJ whole genome shotgun (WGS) entry which is preliminary data.</text>
</comment>
<feature type="chain" id="PRO_5006443718" description="DUF2147 domain-containing protein" evidence="2">
    <location>
        <begin position="29"/>
        <end position="231"/>
    </location>
</feature>
<reference evidence="4 5" key="1">
    <citation type="submission" date="2014-03" db="EMBL/GenBank/DDBJ databases">
        <title>Bradyrhizobium valentinum sp. nov., isolated from effective nodules of Lupinus mariae-josephae, a lupine endemic of basic-lime soils in Eastern Spain.</title>
        <authorList>
            <person name="Duran D."/>
            <person name="Rey L."/>
            <person name="Navarro A."/>
            <person name="Busquets A."/>
            <person name="Imperial J."/>
            <person name="Ruiz-Argueso T."/>
        </authorList>
    </citation>
    <scope>NUCLEOTIDE SEQUENCE [LARGE SCALE GENOMIC DNA]</scope>
    <source>
        <strain evidence="4 5">CCBAU 23086</strain>
    </source>
</reference>
<dbReference type="Pfam" id="PF09917">
    <property type="entry name" value="DUF2147"/>
    <property type="match status" value="1"/>
</dbReference>
<name>A0A0R3M5P6_9BRAD</name>
<dbReference type="EMBL" id="LLYB01000134">
    <property type="protein sequence ID" value="KRR15495.1"/>
    <property type="molecule type" value="Genomic_DNA"/>
</dbReference>
<accession>A0A0R3M5P6</accession>
<dbReference type="InterPro" id="IPR019223">
    <property type="entry name" value="DUF2147"/>
</dbReference>
<evidence type="ECO:0000313" key="5">
    <source>
        <dbReference type="Proteomes" id="UP000051660"/>
    </source>
</evidence>
<evidence type="ECO:0000313" key="4">
    <source>
        <dbReference type="EMBL" id="KRR15495.1"/>
    </source>
</evidence>
<proteinExistence type="predicted"/>
<feature type="signal peptide" evidence="2">
    <location>
        <begin position="1"/>
        <end position="28"/>
    </location>
</feature>
<dbReference type="RefSeq" id="WP_057863303.1">
    <property type="nucleotide sequence ID" value="NZ_LLYB01000134.1"/>
</dbReference>
<evidence type="ECO:0000259" key="3">
    <source>
        <dbReference type="Pfam" id="PF09917"/>
    </source>
</evidence>
<dbReference type="PANTHER" id="PTHR36919">
    <property type="entry name" value="BLR1215 PROTEIN"/>
    <property type="match status" value="1"/>
</dbReference>
<organism evidence="4 5">
    <name type="scientific">Bradyrhizobium lablabi</name>
    <dbReference type="NCBI Taxonomy" id="722472"/>
    <lineage>
        <taxon>Bacteria</taxon>
        <taxon>Pseudomonadati</taxon>
        <taxon>Pseudomonadota</taxon>
        <taxon>Alphaproteobacteria</taxon>
        <taxon>Hyphomicrobiales</taxon>
        <taxon>Nitrobacteraceae</taxon>
        <taxon>Bradyrhizobium</taxon>
    </lineage>
</organism>
<evidence type="ECO:0000256" key="1">
    <source>
        <dbReference type="SAM" id="MobiDB-lite"/>
    </source>
</evidence>
<dbReference type="AlphaFoldDB" id="A0A0R3M5P6"/>
<feature type="region of interest" description="Disordered" evidence="1">
    <location>
        <begin position="144"/>
        <end position="211"/>
    </location>
</feature>
<gene>
    <name evidence="4" type="ORF">CQ14_04115</name>
</gene>